<dbReference type="GO" id="GO:0005524">
    <property type="term" value="F:ATP binding"/>
    <property type="evidence" value="ECO:0007669"/>
    <property type="project" value="UniProtKB-KW"/>
</dbReference>
<comment type="catalytic activity">
    <reaction evidence="8">
        <text>D-gluconate + ATP = 6-phospho-D-gluconate + ADP + H(+)</text>
        <dbReference type="Rhea" id="RHEA:19433"/>
        <dbReference type="ChEBI" id="CHEBI:15378"/>
        <dbReference type="ChEBI" id="CHEBI:18391"/>
        <dbReference type="ChEBI" id="CHEBI:30616"/>
        <dbReference type="ChEBI" id="CHEBI:58759"/>
        <dbReference type="ChEBI" id="CHEBI:456216"/>
        <dbReference type="EC" id="2.7.1.12"/>
    </reaction>
</comment>
<dbReference type="SUPFAM" id="SSF52540">
    <property type="entry name" value="P-loop containing nucleoside triphosphate hydrolases"/>
    <property type="match status" value="1"/>
</dbReference>
<dbReference type="InterPro" id="IPR027417">
    <property type="entry name" value="P-loop_NTPase"/>
</dbReference>
<evidence type="ECO:0000256" key="7">
    <source>
        <dbReference type="ARBA" id="ARBA00022840"/>
    </source>
</evidence>
<evidence type="ECO:0000256" key="5">
    <source>
        <dbReference type="ARBA" id="ARBA00022741"/>
    </source>
</evidence>
<protein>
    <recommendedName>
        <fullName evidence="3">gluconokinase</fullName>
        <ecNumber evidence="3">2.7.1.12</ecNumber>
    </recommendedName>
</protein>
<dbReference type="EC" id="2.7.1.12" evidence="3"/>
<dbReference type="CDD" id="cd02021">
    <property type="entry name" value="GntK"/>
    <property type="match status" value="1"/>
</dbReference>
<evidence type="ECO:0000256" key="8">
    <source>
        <dbReference type="ARBA" id="ARBA00048090"/>
    </source>
</evidence>
<keyword evidence="4" id="KW-0808">Transferase</keyword>
<dbReference type="SUPFAM" id="SSF56112">
    <property type="entry name" value="Protein kinase-like (PK-like)"/>
    <property type="match status" value="1"/>
</dbReference>
<dbReference type="GO" id="GO:0046316">
    <property type="term" value="F:gluconokinase activity"/>
    <property type="evidence" value="ECO:0007669"/>
    <property type="project" value="UniProtKB-EC"/>
</dbReference>
<keyword evidence="7" id="KW-0067">ATP-binding</keyword>
<dbReference type="OrthoDB" id="9810277at2"/>
<dbReference type="AlphaFoldDB" id="A0A3S1BD28"/>
<dbReference type="RefSeq" id="WP_127077877.1">
    <property type="nucleotide sequence ID" value="NZ_RSCL01000001.1"/>
</dbReference>
<accession>A0A3S1BD28</accession>
<keyword evidence="6" id="KW-0418">Kinase</keyword>
<dbReference type="Pfam" id="PF13671">
    <property type="entry name" value="AAA_33"/>
    <property type="match status" value="1"/>
</dbReference>
<proteinExistence type="inferred from homology"/>
<evidence type="ECO:0000256" key="3">
    <source>
        <dbReference type="ARBA" id="ARBA00012054"/>
    </source>
</evidence>
<dbReference type="InterPro" id="IPR052732">
    <property type="entry name" value="Cell-binding_unc_protein"/>
</dbReference>
<keyword evidence="10" id="KW-1185">Reference proteome</keyword>
<dbReference type="GO" id="GO:0005975">
    <property type="term" value="P:carbohydrate metabolic process"/>
    <property type="evidence" value="ECO:0007669"/>
    <property type="project" value="InterPro"/>
</dbReference>
<name>A0A3S1BD28_9CYAN</name>
<evidence type="ECO:0000256" key="6">
    <source>
        <dbReference type="ARBA" id="ARBA00022777"/>
    </source>
</evidence>
<evidence type="ECO:0000256" key="1">
    <source>
        <dbReference type="ARBA" id="ARBA00004761"/>
    </source>
</evidence>
<comment type="similarity">
    <text evidence="2">Belongs to the gluconokinase GntK/GntV family.</text>
</comment>
<evidence type="ECO:0000256" key="4">
    <source>
        <dbReference type="ARBA" id="ARBA00022679"/>
    </source>
</evidence>
<reference evidence="9" key="2">
    <citation type="journal article" date="2019" name="Genome Biol. Evol.">
        <title>Day and night: Metabolic profiles and evolutionary relationships of six axenic non-marine cyanobacteria.</title>
        <authorList>
            <person name="Will S.E."/>
            <person name="Henke P."/>
            <person name="Boedeker C."/>
            <person name="Huang S."/>
            <person name="Brinkmann H."/>
            <person name="Rohde M."/>
            <person name="Jarek M."/>
            <person name="Friedl T."/>
            <person name="Seufert S."/>
            <person name="Schumacher M."/>
            <person name="Overmann J."/>
            <person name="Neumann-Schaal M."/>
            <person name="Petersen J."/>
        </authorList>
    </citation>
    <scope>NUCLEOTIDE SEQUENCE [LARGE SCALE GENOMIC DNA]</scope>
    <source>
        <strain evidence="9">PCC 7102</strain>
    </source>
</reference>
<evidence type="ECO:0000313" key="10">
    <source>
        <dbReference type="Proteomes" id="UP000271624"/>
    </source>
</evidence>
<dbReference type="InterPro" id="IPR006001">
    <property type="entry name" value="Therm_gnt_kin"/>
</dbReference>
<evidence type="ECO:0000256" key="2">
    <source>
        <dbReference type="ARBA" id="ARBA00008420"/>
    </source>
</evidence>
<comment type="caution">
    <text evidence="9">The sequence shown here is derived from an EMBL/GenBank/DDBJ whole genome shotgun (WGS) entry which is preliminary data.</text>
</comment>
<reference evidence="9" key="1">
    <citation type="submission" date="2018-12" db="EMBL/GenBank/DDBJ databases">
        <authorList>
            <person name="Will S."/>
            <person name="Neumann-Schaal M."/>
            <person name="Henke P."/>
        </authorList>
    </citation>
    <scope>NUCLEOTIDE SEQUENCE</scope>
    <source>
        <strain evidence="9">PCC 7102</strain>
    </source>
</reference>
<organism evidence="9 10">
    <name type="scientific">Dulcicalothrix desertica PCC 7102</name>
    <dbReference type="NCBI Taxonomy" id="232991"/>
    <lineage>
        <taxon>Bacteria</taxon>
        <taxon>Bacillati</taxon>
        <taxon>Cyanobacteriota</taxon>
        <taxon>Cyanophyceae</taxon>
        <taxon>Nostocales</taxon>
        <taxon>Calotrichaceae</taxon>
        <taxon>Dulcicalothrix</taxon>
    </lineage>
</organism>
<comment type="pathway">
    <text evidence="1">Carbohydrate acid metabolism.</text>
</comment>
<dbReference type="Proteomes" id="UP000271624">
    <property type="component" value="Unassembled WGS sequence"/>
</dbReference>
<gene>
    <name evidence="9" type="ORF">DSM106972_001240</name>
</gene>
<dbReference type="InterPro" id="IPR011009">
    <property type="entry name" value="Kinase-like_dom_sf"/>
</dbReference>
<keyword evidence="5" id="KW-0547">Nucleotide-binding</keyword>
<dbReference type="EMBL" id="RSCL01000001">
    <property type="protein sequence ID" value="RUT09629.1"/>
    <property type="molecule type" value="Genomic_DNA"/>
</dbReference>
<dbReference type="PANTHER" id="PTHR43883:SF1">
    <property type="entry name" value="GLUCONOKINASE"/>
    <property type="match status" value="1"/>
</dbReference>
<dbReference type="Gene3D" id="3.40.50.300">
    <property type="entry name" value="P-loop containing nucleotide triphosphate hydrolases"/>
    <property type="match status" value="1"/>
</dbReference>
<dbReference type="PANTHER" id="PTHR43883">
    <property type="entry name" value="SLR0207 PROTEIN"/>
    <property type="match status" value="1"/>
</dbReference>
<sequence length="514" mass="58489">MSDTSLPALIQQMQQPGFYPHPCQEPIQLIQTHCSYVLLTGDYVYKLKKPVDFGFLNYSTLDLRRHFCHEELRLNQRGAAELYLEVLPIYQSNEQYQFGATGDAVEYALKMRQFPDDGLFSTMFESGKINESYIEDLGRVVARYHGKTETSDYISSFGTVPKVREAFDQNYEQTVNYIGGPQTQQQFDETQQYTNKFFAERNELFQSRMKNNFIRECHGDLHMRNICLWHNQILLFDCIEFNEPFRFVDVMYDVAFTVMDLEARGRKDLANIFLNTYVEQTGDWEGLQILPLYLSRQAYVRAKVTSFLLDDPGVPTAVKQESAKTAAAYYTQAWEYTHSSTGRLILMSGVSGSGKSTTARYLAKQIGAIHLRSDAVRKHLGGVELYERGSSELYTPEMTAKTYARLVDLGVMLANQGFDVILDAKYDRVNLRSDAINKATEKGISLQIIQCTAPVEVLNERLSNRSGDIADATVDLLSSQLQSSEAFTASEKSYIKILDTTQPLASQLDDVIRQ</sequence>
<evidence type="ECO:0000313" key="9">
    <source>
        <dbReference type="EMBL" id="RUT09629.1"/>
    </source>
</evidence>